<feature type="transmembrane region" description="Helical" evidence="7">
    <location>
        <begin position="379"/>
        <end position="396"/>
    </location>
</feature>
<gene>
    <name evidence="8" type="ORF">MNB_SV-9-582</name>
</gene>
<dbReference type="PANTHER" id="PTHR34856:SF2">
    <property type="entry name" value="PROTEIN NRFD"/>
    <property type="match status" value="1"/>
</dbReference>
<keyword evidence="3" id="KW-1003">Cell membrane</keyword>
<keyword evidence="5 7" id="KW-1133">Transmembrane helix</keyword>
<feature type="transmembrane region" description="Helical" evidence="7">
    <location>
        <begin position="296"/>
        <end position="316"/>
    </location>
</feature>
<dbReference type="InterPro" id="IPR052049">
    <property type="entry name" value="Electron_transfer_protein"/>
</dbReference>
<organism evidence="8">
    <name type="scientific">hydrothermal vent metagenome</name>
    <dbReference type="NCBI Taxonomy" id="652676"/>
    <lineage>
        <taxon>unclassified sequences</taxon>
        <taxon>metagenomes</taxon>
        <taxon>ecological metagenomes</taxon>
    </lineage>
</organism>
<feature type="transmembrane region" description="Helical" evidence="7">
    <location>
        <begin position="81"/>
        <end position="104"/>
    </location>
</feature>
<feature type="transmembrane region" description="Helical" evidence="7">
    <location>
        <begin position="116"/>
        <end position="135"/>
    </location>
</feature>
<evidence type="ECO:0000256" key="1">
    <source>
        <dbReference type="ARBA" id="ARBA00004651"/>
    </source>
</evidence>
<keyword evidence="6 7" id="KW-0472">Membrane</keyword>
<evidence type="ECO:0000256" key="3">
    <source>
        <dbReference type="ARBA" id="ARBA00022475"/>
    </source>
</evidence>
<evidence type="ECO:0000256" key="5">
    <source>
        <dbReference type="ARBA" id="ARBA00022989"/>
    </source>
</evidence>
<evidence type="ECO:0000256" key="7">
    <source>
        <dbReference type="SAM" id="Phobius"/>
    </source>
</evidence>
<proteinExistence type="inferred from homology"/>
<dbReference type="InterPro" id="IPR005614">
    <property type="entry name" value="NrfD-like"/>
</dbReference>
<evidence type="ECO:0000256" key="4">
    <source>
        <dbReference type="ARBA" id="ARBA00022692"/>
    </source>
</evidence>
<feature type="transmembrane region" description="Helical" evidence="7">
    <location>
        <begin position="41"/>
        <end position="61"/>
    </location>
</feature>
<dbReference type="GO" id="GO:0005886">
    <property type="term" value="C:plasma membrane"/>
    <property type="evidence" value="ECO:0007669"/>
    <property type="project" value="UniProtKB-SubCell"/>
</dbReference>
<comment type="subcellular location">
    <subcellularLocation>
        <location evidence="1">Cell membrane</location>
        <topology evidence="1">Multi-pass membrane protein</topology>
    </subcellularLocation>
</comment>
<evidence type="ECO:0000256" key="6">
    <source>
        <dbReference type="ARBA" id="ARBA00023136"/>
    </source>
</evidence>
<keyword evidence="4 7" id="KW-0812">Transmembrane</keyword>
<dbReference type="PANTHER" id="PTHR34856">
    <property type="entry name" value="PROTEIN NRFD"/>
    <property type="match status" value="1"/>
</dbReference>
<feature type="transmembrane region" description="Helical" evidence="7">
    <location>
        <begin position="254"/>
        <end position="276"/>
    </location>
</feature>
<sequence>MTQTKEKLSLIQQAKEFISTIPVNKIGIKDLLGFEKSPRNLLIAVTTLAFIAMFVVGVASYLMHGHHAYNVTREHPWGLLIAVYIFFVVSSTGLCIVGSLGDVFGFKDYELISKRAIFGSIVTIIAGFAVIAFEIGHPITMLIYNVLTPGLTSAIWWMGTLYGLYLTFMIIEFTFLLKGDMAKAKIFGLTGLLVGLAAHSNLGSVFGFLNARPISNGVFYPTYFILTAFITGIFLAFIMMGFRYKLAFPESVKTMLTGLAKIQALLLSILIFFVTWKMLTDVYGGMPNRAEVAVHIFHSWTFWAEVILVMFIPLILILKDMGKSHKTLFWVSMIGMVGIFFMRYNLVHDTQLKPLQMMKIKEYQLAPEWIHYFPSSAEIMISLGGLGLCIAMYYIGTKLFNLDAEH</sequence>
<comment type="similarity">
    <text evidence="2">Belongs to the NrfD family.</text>
</comment>
<reference evidence="8" key="1">
    <citation type="submission" date="2016-10" db="EMBL/GenBank/DDBJ databases">
        <authorList>
            <person name="de Groot N.N."/>
        </authorList>
    </citation>
    <scope>NUCLEOTIDE SEQUENCE</scope>
</reference>
<name>A0A1W1BV68_9ZZZZ</name>
<dbReference type="EMBL" id="FPHG01000032">
    <property type="protein sequence ID" value="SFV57374.1"/>
    <property type="molecule type" value="Genomic_DNA"/>
</dbReference>
<feature type="transmembrane region" description="Helical" evidence="7">
    <location>
        <begin position="155"/>
        <end position="177"/>
    </location>
</feature>
<dbReference type="Pfam" id="PF03916">
    <property type="entry name" value="NrfD"/>
    <property type="match status" value="1"/>
</dbReference>
<dbReference type="AlphaFoldDB" id="A0A1W1BV68"/>
<protein>
    <submittedName>
        <fullName evidence="8">Polysulphide reductase, NrfD</fullName>
    </submittedName>
</protein>
<feature type="transmembrane region" description="Helical" evidence="7">
    <location>
        <begin position="223"/>
        <end position="242"/>
    </location>
</feature>
<accession>A0A1W1BV68</accession>
<feature type="transmembrane region" description="Helical" evidence="7">
    <location>
        <begin position="328"/>
        <end position="346"/>
    </location>
</feature>
<evidence type="ECO:0000256" key="2">
    <source>
        <dbReference type="ARBA" id="ARBA00008929"/>
    </source>
</evidence>
<feature type="transmembrane region" description="Helical" evidence="7">
    <location>
        <begin position="189"/>
        <end position="211"/>
    </location>
</feature>
<evidence type="ECO:0000313" key="8">
    <source>
        <dbReference type="EMBL" id="SFV57374.1"/>
    </source>
</evidence>